<keyword evidence="3" id="KW-0560">Oxidoreductase</keyword>
<evidence type="ECO:0000256" key="3">
    <source>
        <dbReference type="ARBA" id="ARBA00023002"/>
    </source>
</evidence>
<dbReference type="InterPro" id="IPR002880">
    <property type="entry name" value="Pyrv_Fd/Flavodoxin_OxRdtase_N"/>
</dbReference>
<dbReference type="SUPFAM" id="SSF52518">
    <property type="entry name" value="Thiamin diphosphate-binding fold (THDP-binding)"/>
    <property type="match status" value="1"/>
</dbReference>
<dbReference type="CDD" id="cd07034">
    <property type="entry name" value="TPP_PYR_PFOR_IOR-alpha_like"/>
    <property type="match status" value="1"/>
</dbReference>
<dbReference type="InterPro" id="IPR029061">
    <property type="entry name" value="THDP-binding"/>
</dbReference>
<evidence type="ECO:0000256" key="4">
    <source>
        <dbReference type="ARBA" id="ARBA00048893"/>
    </source>
</evidence>
<dbReference type="PANTHER" id="PTHR32154:SF30">
    <property type="entry name" value="2-OXOACID OXIDOREDUCTASE (FERREDOXIN)"/>
    <property type="match status" value="1"/>
</dbReference>
<evidence type="ECO:0000256" key="1">
    <source>
        <dbReference type="ARBA" id="ARBA00011631"/>
    </source>
</evidence>
<dbReference type="InterPro" id="IPR050722">
    <property type="entry name" value="Pyruvate:ferred/Flavod_OxRd"/>
</dbReference>
<comment type="subunit">
    <text evidence="1">Heterodimer composed of an alpha and a beta subunit.</text>
</comment>
<evidence type="ECO:0000313" key="7">
    <source>
        <dbReference type="EMBL" id="HDS10142.1"/>
    </source>
</evidence>
<feature type="domain" description="Pyruvate:ferredoxin oxidoreductase core" evidence="6">
    <location>
        <begin position="267"/>
        <end position="366"/>
    </location>
</feature>
<dbReference type="SUPFAM" id="SSF52922">
    <property type="entry name" value="TK C-terminal domain-like"/>
    <property type="match status" value="1"/>
</dbReference>
<proteinExistence type="predicted"/>
<evidence type="ECO:0000256" key="2">
    <source>
        <dbReference type="ARBA" id="ARBA00012691"/>
    </source>
</evidence>
<dbReference type="Pfam" id="PF17147">
    <property type="entry name" value="PFOR_II"/>
    <property type="match status" value="1"/>
</dbReference>
<evidence type="ECO:0000259" key="6">
    <source>
        <dbReference type="Pfam" id="PF17147"/>
    </source>
</evidence>
<name>A0A7C1E1Z8_9CREN</name>
<comment type="catalytic activity">
    <reaction evidence="4">
        <text>a 2-oxocarboxylate + 2 oxidized [2Fe-2S]-[ferredoxin] + CoA = an acyl-CoA + 2 reduced [2Fe-2S]-[ferredoxin] + CO2 + H(+)</text>
        <dbReference type="Rhea" id="RHEA:42316"/>
        <dbReference type="Rhea" id="RHEA-COMP:10000"/>
        <dbReference type="Rhea" id="RHEA-COMP:10001"/>
        <dbReference type="ChEBI" id="CHEBI:15378"/>
        <dbReference type="ChEBI" id="CHEBI:16526"/>
        <dbReference type="ChEBI" id="CHEBI:33737"/>
        <dbReference type="ChEBI" id="CHEBI:33738"/>
        <dbReference type="ChEBI" id="CHEBI:35179"/>
        <dbReference type="ChEBI" id="CHEBI:57287"/>
        <dbReference type="ChEBI" id="CHEBI:58342"/>
        <dbReference type="EC" id="1.2.7.11"/>
    </reaction>
</comment>
<dbReference type="GO" id="GO:0018491">
    <property type="term" value="F:2-oxobutyrate synthase activity"/>
    <property type="evidence" value="ECO:0007669"/>
    <property type="project" value="UniProtKB-ARBA"/>
</dbReference>
<evidence type="ECO:0000259" key="5">
    <source>
        <dbReference type="Pfam" id="PF01855"/>
    </source>
</evidence>
<organism evidence="7">
    <name type="scientific">Fervidicoccus fontis</name>
    <dbReference type="NCBI Taxonomy" id="683846"/>
    <lineage>
        <taxon>Archaea</taxon>
        <taxon>Thermoproteota</taxon>
        <taxon>Thermoprotei</taxon>
        <taxon>Fervidicoccales</taxon>
        <taxon>Fervidicoccaceae</taxon>
        <taxon>Fervidicoccus</taxon>
    </lineage>
</organism>
<feature type="domain" description="Pyruvate flavodoxin/ferredoxin oxidoreductase pyrimidine binding" evidence="5">
    <location>
        <begin position="22"/>
        <end position="235"/>
    </location>
</feature>
<reference evidence="7" key="1">
    <citation type="journal article" date="2020" name="mSystems">
        <title>Genome- and Community-Level Interaction Insights into Carbon Utilization and Element Cycling Functions of Hydrothermarchaeota in Hydrothermal Sediment.</title>
        <authorList>
            <person name="Zhou Z."/>
            <person name="Liu Y."/>
            <person name="Xu W."/>
            <person name="Pan J."/>
            <person name="Luo Z.H."/>
            <person name="Li M."/>
        </authorList>
    </citation>
    <scope>NUCLEOTIDE SEQUENCE [LARGE SCALE GENOMIC DNA]</scope>
    <source>
        <strain evidence="7">SpSt-123</strain>
    </source>
</reference>
<dbReference type="Pfam" id="PF01855">
    <property type="entry name" value="POR_N"/>
    <property type="match status" value="1"/>
</dbReference>
<protein>
    <recommendedName>
        <fullName evidence="2">2-oxoacid oxidoreductase (ferredoxin)</fullName>
        <ecNumber evidence="2">1.2.7.11</ecNumber>
    </recommendedName>
</protein>
<gene>
    <name evidence="7" type="ORF">ENO04_00745</name>
</gene>
<dbReference type="GO" id="GO:0006979">
    <property type="term" value="P:response to oxidative stress"/>
    <property type="evidence" value="ECO:0007669"/>
    <property type="project" value="TreeGrafter"/>
</dbReference>
<dbReference type="AlphaFoldDB" id="A0A7C1E1Z8"/>
<dbReference type="PANTHER" id="PTHR32154">
    <property type="entry name" value="PYRUVATE-FLAVODOXIN OXIDOREDUCTASE-RELATED"/>
    <property type="match status" value="1"/>
</dbReference>
<dbReference type="GO" id="GO:0019164">
    <property type="term" value="F:pyruvate synthase activity"/>
    <property type="evidence" value="ECO:0007669"/>
    <property type="project" value="UniProtKB-ARBA"/>
</dbReference>
<dbReference type="EC" id="1.2.7.11" evidence="2"/>
<dbReference type="EMBL" id="DSDY01000028">
    <property type="protein sequence ID" value="HDS10142.1"/>
    <property type="molecule type" value="Genomic_DNA"/>
</dbReference>
<sequence>MSQIYKSKSLATLSSNKAVAKAVGQLDVDVIAAYPITPQTTIVEELAHMVANGEVKAQYIHVESEHSALSAVVGASIAGARTFTATSSQGLELMHEILHITSGLRLPVVMAVPTRALSAPISIWNDHSDIMNARDTGWIIYFASSAQEAYDTVIQAYKLAEDKEVLLPTIVSYDGFLRSHTYEPVVIESNEDVIEFSPKTWKGYIEEGAVAIGTLASPDYYYEFKYQQVEAMKNALRKAEIIDRDFYKKFGRKYGLVETYRTEDSEIDLLVTGSIWSSLKLAIDKARSDGLRIGGLRLRLYRPLPIDEIERILAGKEVLVVIDKAISYGLRVAGPLANEIYTNLQSPVKIKSVVAGIGQRTVAHDDLYKVILHVYKNKDSPGFTKHTLFYGVRGVELDG</sequence>
<comment type="caution">
    <text evidence="7">The sequence shown here is derived from an EMBL/GenBank/DDBJ whole genome shotgun (WGS) entry which is preliminary data.</text>
</comment>
<accession>A0A7C1E1Z8</accession>
<dbReference type="InterPro" id="IPR009014">
    <property type="entry name" value="Transketo_C/PFOR_II"/>
</dbReference>
<dbReference type="Gene3D" id="3.40.50.920">
    <property type="match status" value="1"/>
</dbReference>
<dbReference type="Gene3D" id="3.40.50.970">
    <property type="match status" value="1"/>
</dbReference>
<dbReference type="FunFam" id="3.40.50.970:FF:000012">
    <property type="entry name" value="Pyruvate:ferredoxin (Flavodoxin) oxidoreductase"/>
    <property type="match status" value="1"/>
</dbReference>
<dbReference type="InterPro" id="IPR033412">
    <property type="entry name" value="PFOR_II"/>
</dbReference>